<feature type="compositionally biased region" description="Low complexity" evidence="12">
    <location>
        <begin position="1451"/>
        <end position="1473"/>
    </location>
</feature>
<keyword evidence="7" id="KW-0418">Kinase</keyword>
<feature type="compositionally biased region" description="Polar residues" evidence="12">
    <location>
        <begin position="2447"/>
        <end position="2477"/>
    </location>
</feature>
<feature type="region of interest" description="Disordered" evidence="12">
    <location>
        <begin position="1"/>
        <end position="47"/>
    </location>
</feature>
<dbReference type="InParanoid" id="A0A165L738"/>
<feature type="compositionally biased region" description="Polar residues" evidence="12">
    <location>
        <begin position="121"/>
        <end position="139"/>
    </location>
</feature>
<evidence type="ECO:0000313" key="17">
    <source>
        <dbReference type="Proteomes" id="UP000077266"/>
    </source>
</evidence>
<dbReference type="Gene3D" id="3.30.450.40">
    <property type="match status" value="1"/>
</dbReference>
<dbReference type="InterPro" id="IPR036890">
    <property type="entry name" value="HATPase_C_sf"/>
</dbReference>
<feature type="transmembrane region" description="Helical" evidence="13">
    <location>
        <begin position="654"/>
        <end position="675"/>
    </location>
</feature>
<feature type="region of interest" description="Disordered" evidence="12">
    <location>
        <begin position="64"/>
        <end position="204"/>
    </location>
</feature>
<dbReference type="InterPro" id="IPR036097">
    <property type="entry name" value="HisK_dim/P_sf"/>
</dbReference>
<keyword evidence="6 13" id="KW-0812">Transmembrane</keyword>
<feature type="compositionally biased region" description="Polar residues" evidence="12">
    <location>
        <begin position="24"/>
        <end position="47"/>
    </location>
</feature>
<feature type="transmembrane region" description="Helical" evidence="13">
    <location>
        <begin position="562"/>
        <end position="589"/>
    </location>
</feature>
<dbReference type="PANTHER" id="PTHR13205">
    <property type="entry name" value="TRANSMEMBRANE PROTEIN 15-RELATED"/>
    <property type="match status" value="1"/>
</dbReference>
<accession>A0A165L738</accession>
<dbReference type="CDD" id="cd00082">
    <property type="entry name" value="HisKA"/>
    <property type="match status" value="1"/>
</dbReference>
<dbReference type="Pfam" id="PF02518">
    <property type="entry name" value="HATPase_c"/>
    <property type="match status" value="1"/>
</dbReference>
<evidence type="ECO:0000256" key="9">
    <source>
        <dbReference type="ARBA" id="ARBA00022989"/>
    </source>
</evidence>
<evidence type="ECO:0000256" key="6">
    <source>
        <dbReference type="ARBA" id="ARBA00022692"/>
    </source>
</evidence>
<feature type="domain" description="Response regulatory" evidence="15">
    <location>
        <begin position="2511"/>
        <end position="2642"/>
    </location>
</feature>
<dbReference type="SMART" id="SM00448">
    <property type="entry name" value="REC"/>
    <property type="match status" value="1"/>
</dbReference>
<dbReference type="Pfam" id="PF00072">
    <property type="entry name" value="Response_reg"/>
    <property type="match status" value="1"/>
</dbReference>
<feature type="region of interest" description="Disordered" evidence="12">
    <location>
        <begin position="2115"/>
        <end position="2135"/>
    </location>
</feature>
<comment type="similarity">
    <text evidence="2">Belongs to the polyprenol kinase family.</text>
</comment>
<dbReference type="SUPFAM" id="SSF55781">
    <property type="entry name" value="GAF domain-like"/>
    <property type="match status" value="1"/>
</dbReference>
<dbReference type="GO" id="GO:0005789">
    <property type="term" value="C:endoplasmic reticulum membrane"/>
    <property type="evidence" value="ECO:0007669"/>
    <property type="project" value="UniProtKB-SubCell"/>
</dbReference>
<keyword evidence="9 13" id="KW-1133">Transmembrane helix</keyword>
<evidence type="ECO:0000256" key="4">
    <source>
        <dbReference type="ARBA" id="ARBA00022553"/>
    </source>
</evidence>
<dbReference type="GO" id="GO:0043048">
    <property type="term" value="P:dolichyl monophosphate biosynthetic process"/>
    <property type="evidence" value="ECO:0007669"/>
    <property type="project" value="TreeGrafter"/>
</dbReference>
<evidence type="ECO:0000256" key="1">
    <source>
        <dbReference type="ARBA" id="ARBA00004477"/>
    </source>
</evidence>
<dbReference type="GO" id="GO:0004168">
    <property type="term" value="F:dolichol kinase activity"/>
    <property type="evidence" value="ECO:0007669"/>
    <property type="project" value="UniProtKB-EC"/>
</dbReference>
<dbReference type="Gene3D" id="1.10.287.130">
    <property type="match status" value="1"/>
</dbReference>
<feature type="transmembrane region" description="Helical" evidence="13">
    <location>
        <begin position="822"/>
        <end position="839"/>
    </location>
</feature>
<keyword evidence="8" id="KW-0256">Endoplasmic reticulum</keyword>
<dbReference type="GO" id="GO:0000155">
    <property type="term" value="F:phosphorelay sensor kinase activity"/>
    <property type="evidence" value="ECO:0007669"/>
    <property type="project" value="InterPro"/>
</dbReference>
<feature type="domain" description="Histidine kinase" evidence="14">
    <location>
        <begin position="2012"/>
        <end position="2272"/>
    </location>
</feature>
<feature type="region of interest" description="Disordered" evidence="12">
    <location>
        <begin position="690"/>
        <end position="729"/>
    </location>
</feature>
<dbReference type="EMBL" id="KV425930">
    <property type="protein sequence ID" value="KZV97450.1"/>
    <property type="molecule type" value="Genomic_DNA"/>
</dbReference>
<feature type="compositionally biased region" description="Polar residues" evidence="12">
    <location>
        <begin position="995"/>
        <end position="1006"/>
    </location>
</feature>
<dbReference type="EC" id="2.7.1.108" evidence="3"/>
<feature type="transmembrane region" description="Helical" evidence="13">
    <location>
        <begin position="610"/>
        <end position="634"/>
    </location>
</feature>
<evidence type="ECO:0000256" key="8">
    <source>
        <dbReference type="ARBA" id="ARBA00022824"/>
    </source>
</evidence>
<dbReference type="STRING" id="1314781.A0A165L738"/>
<dbReference type="CDD" id="cd17546">
    <property type="entry name" value="REC_hyHK_CKI1_RcsC-like"/>
    <property type="match status" value="1"/>
</dbReference>
<feature type="compositionally biased region" description="Low complexity" evidence="12">
    <location>
        <begin position="2478"/>
        <end position="2494"/>
    </location>
</feature>
<dbReference type="PANTHER" id="PTHR13205:SF15">
    <property type="entry name" value="DOLICHOL KINASE"/>
    <property type="match status" value="1"/>
</dbReference>
<feature type="modified residue" description="4-aspartylphosphate" evidence="11">
    <location>
        <position position="2563"/>
    </location>
</feature>
<feature type="transmembrane region" description="Helical" evidence="13">
    <location>
        <begin position="491"/>
        <end position="510"/>
    </location>
</feature>
<feature type="compositionally biased region" description="Low complexity" evidence="12">
    <location>
        <begin position="980"/>
        <end position="994"/>
    </location>
</feature>
<dbReference type="SUPFAM" id="SSF47384">
    <property type="entry name" value="Homodimeric domain of signal transducing histidine kinase"/>
    <property type="match status" value="1"/>
</dbReference>
<feature type="compositionally biased region" description="Low complexity" evidence="12">
    <location>
        <begin position="1343"/>
        <end position="1352"/>
    </location>
</feature>
<dbReference type="Pfam" id="PF01590">
    <property type="entry name" value="GAF"/>
    <property type="match status" value="1"/>
</dbReference>
<dbReference type="SMART" id="SM00387">
    <property type="entry name" value="HATPase_c"/>
    <property type="match status" value="1"/>
</dbReference>
<evidence type="ECO:0000256" key="11">
    <source>
        <dbReference type="PROSITE-ProRule" id="PRU00169"/>
    </source>
</evidence>
<protein>
    <recommendedName>
        <fullName evidence="3">dolichol kinase</fullName>
        <ecNumber evidence="3">2.7.1.108</ecNumber>
    </recommendedName>
</protein>
<evidence type="ECO:0000256" key="12">
    <source>
        <dbReference type="SAM" id="MobiDB-lite"/>
    </source>
</evidence>
<dbReference type="PROSITE" id="PS50109">
    <property type="entry name" value="HIS_KIN"/>
    <property type="match status" value="1"/>
</dbReference>
<feature type="compositionally biased region" description="Basic and acidic residues" evidence="12">
    <location>
        <begin position="1353"/>
        <end position="1362"/>
    </location>
</feature>
<feature type="transmembrane region" description="Helical" evidence="13">
    <location>
        <begin position="757"/>
        <end position="781"/>
    </location>
</feature>
<feature type="compositionally biased region" description="Basic and acidic residues" evidence="12">
    <location>
        <begin position="707"/>
        <end position="723"/>
    </location>
</feature>
<keyword evidence="17" id="KW-1185">Reference proteome</keyword>
<evidence type="ECO:0000256" key="13">
    <source>
        <dbReference type="SAM" id="Phobius"/>
    </source>
</evidence>
<dbReference type="OrthoDB" id="21225at2759"/>
<dbReference type="Gene3D" id="3.40.50.2300">
    <property type="match status" value="1"/>
</dbReference>
<dbReference type="InterPro" id="IPR032974">
    <property type="entry name" value="Polypren_kinase"/>
</dbReference>
<evidence type="ECO:0000256" key="2">
    <source>
        <dbReference type="ARBA" id="ARBA00010794"/>
    </source>
</evidence>
<keyword evidence="4 11" id="KW-0597">Phosphoprotein</keyword>
<feature type="compositionally biased region" description="Low complexity" evidence="12">
    <location>
        <begin position="183"/>
        <end position="193"/>
    </location>
</feature>
<name>A0A165L738_EXIGL</name>
<organism evidence="16 17">
    <name type="scientific">Exidia glandulosa HHB12029</name>
    <dbReference type="NCBI Taxonomy" id="1314781"/>
    <lineage>
        <taxon>Eukaryota</taxon>
        <taxon>Fungi</taxon>
        <taxon>Dikarya</taxon>
        <taxon>Basidiomycota</taxon>
        <taxon>Agaricomycotina</taxon>
        <taxon>Agaricomycetes</taxon>
        <taxon>Auriculariales</taxon>
        <taxon>Exidiaceae</taxon>
        <taxon>Exidia</taxon>
    </lineage>
</organism>
<feature type="compositionally biased region" description="Polar residues" evidence="12">
    <location>
        <begin position="1"/>
        <end position="10"/>
    </location>
</feature>
<dbReference type="SMART" id="SM00388">
    <property type="entry name" value="HisKA"/>
    <property type="match status" value="1"/>
</dbReference>
<feature type="compositionally biased region" description="Low complexity" evidence="12">
    <location>
        <begin position="1165"/>
        <end position="1176"/>
    </location>
</feature>
<feature type="compositionally biased region" description="Polar residues" evidence="12">
    <location>
        <begin position="1177"/>
        <end position="1193"/>
    </location>
</feature>
<dbReference type="SUPFAM" id="SSF52172">
    <property type="entry name" value="CheY-like"/>
    <property type="match status" value="1"/>
</dbReference>
<dbReference type="InterPro" id="IPR001789">
    <property type="entry name" value="Sig_transdc_resp-reg_receiver"/>
</dbReference>
<dbReference type="Gene3D" id="3.30.565.10">
    <property type="entry name" value="Histidine kinase-like ATPase, C-terminal domain"/>
    <property type="match status" value="1"/>
</dbReference>
<dbReference type="Pfam" id="PF00512">
    <property type="entry name" value="HisKA"/>
    <property type="match status" value="1"/>
</dbReference>
<dbReference type="InterPro" id="IPR005467">
    <property type="entry name" value="His_kinase_dom"/>
</dbReference>
<feature type="transmembrane region" description="Helical" evidence="13">
    <location>
        <begin position="793"/>
        <end position="810"/>
    </location>
</feature>
<dbReference type="SUPFAM" id="SSF55874">
    <property type="entry name" value="ATPase domain of HSP90 chaperone/DNA topoisomerase II/histidine kinase"/>
    <property type="match status" value="1"/>
</dbReference>
<gene>
    <name evidence="16" type="ORF">EXIGLDRAFT_832857</name>
</gene>
<evidence type="ECO:0000256" key="3">
    <source>
        <dbReference type="ARBA" id="ARBA00012132"/>
    </source>
</evidence>
<reference evidence="16 17" key="1">
    <citation type="journal article" date="2016" name="Mol. Biol. Evol.">
        <title>Comparative Genomics of Early-Diverging Mushroom-Forming Fungi Provides Insights into the Origins of Lignocellulose Decay Capabilities.</title>
        <authorList>
            <person name="Nagy L.G."/>
            <person name="Riley R."/>
            <person name="Tritt A."/>
            <person name="Adam C."/>
            <person name="Daum C."/>
            <person name="Floudas D."/>
            <person name="Sun H."/>
            <person name="Yadav J.S."/>
            <person name="Pangilinan J."/>
            <person name="Larsson K.H."/>
            <person name="Matsuura K."/>
            <person name="Barry K."/>
            <person name="Labutti K."/>
            <person name="Kuo R."/>
            <person name="Ohm R.A."/>
            <person name="Bhattacharya S.S."/>
            <person name="Shirouzu T."/>
            <person name="Yoshinaga Y."/>
            <person name="Martin F.M."/>
            <person name="Grigoriev I.V."/>
            <person name="Hibbett D.S."/>
        </authorList>
    </citation>
    <scope>NUCLEOTIDE SEQUENCE [LARGE SCALE GENOMIC DNA]</scope>
    <source>
        <strain evidence="16 17">HHB12029</strain>
    </source>
</reference>
<dbReference type="Proteomes" id="UP000077266">
    <property type="component" value="Unassembled WGS sequence"/>
</dbReference>
<dbReference type="InterPro" id="IPR029016">
    <property type="entry name" value="GAF-like_dom_sf"/>
</dbReference>
<evidence type="ECO:0000256" key="5">
    <source>
        <dbReference type="ARBA" id="ARBA00022679"/>
    </source>
</evidence>
<feature type="compositionally biased region" description="Pro residues" evidence="12">
    <location>
        <begin position="2495"/>
        <end position="2505"/>
    </location>
</feature>
<evidence type="ECO:0000256" key="7">
    <source>
        <dbReference type="ARBA" id="ARBA00022777"/>
    </source>
</evidence>
<feature type="transmembrane region" description="Helical" evidence="13">
    <location>
        <begin position="522"/>
        <end position="542"/>
    </location>
</feature>
<evidence type="ECO:0000256" key="10">
    <source>
        <dbReference type="ARBA" id="ARBA00023136"/>
    </source>
</evidence>
<dbReference type="SMART" id="SM00065">
    <property type="entry name" value="GAF"/>
    <property type="match status" value="1"/>
</dbReference>
<dbReference type="InterPro" id="IPR003018">
    <property type="entry name" value="GAF"/>
</dbReference>
<sequence length="2664" mass="287988">MVTISGTQASKPARLLTPPPASRRLSQSGRVSRPLRSSLTISRSGDPTATVALDWSTSYQASASSSASAGFYEDESLDEAEDSDPDVVVVRGRAPEPAPKPAPAAQPTSSGVRGGAASKPLSRQSTITHNGTVGTSNAKSPFAFDSATLTRRGRPQRSAASRSRSPKPPPTPSSPPARPPSPVALLRPSTGPSKQPPAPKPPQVALLPTAFRLHLNMPFTRLAIEGVIDARTTGEALLLLGGFYIVASRLRDLTDEVWVLLELQVLVALSLLYVIASHIVSMLSAARNIYSNHVTVPPIQLSRRSDTSRRLSVQTISGQVKTSGMAMLWMTDAKNYRECSDDGVLSAALFGPLVAAACLYSTARRLQSLESILPPMWRIEEPATLPPRADGSPSPPPLLALLYSRRALLQLTTLCSAIVLVHNGASAWNEWHHATASTDDNPPSAANPRLPKHEGRRTYQYSKFAIVLSVAATALKVVFDQLGVPIWKDLSILDVGLISLFHQFALYVMVRLARRGFTLGELGMVGQIATGMFMETFNLTVARIWPITTPYIKSFLLPTPLAVFQVALIPGTFLTGFLLSPLLVLSRHIAQRPVRRLRFPQERAIHRRALAGGFYAGAALIVGGLIGMWTRWMLGNRDPWLWALWWLVEGKRPWSRPALLAYWGLLGSVSVAGWNRQLARVRKYRHLSAREQGSESTQHAHGPAAPEGKDDTGNGPVIEKKAAEPTPADKAVSAATDLLDAADKRVPTLGLNARRKFFHALAVVMFVPGIAFDPAFTHLSFSAAFSLFTFAEYVRYFALYPFGAAVHVFLNEFLDHKDSGTAILSHFYLLTGCAVTLWLEGSSRILEFTGVLSLGVGDAMASIVGKRLGRRRWSAASGKTLEGTVAFVVSVVLCGLALRALGLVEGFSMWRYAGVALAGGLLEALSVQNDNLTLPLFMCRGANDAPALCVRPFDPCTRHAFCTRPPPTPGRMRAAEDSEAQASASDSPSSPPNALQRTQRPNTAPGDSSVPAFAAARDDQLAFPPAPRDEEDDSPPLRIAHAMASVPDLTSLPQRRVLPLAGVASAPAGWAGGVWPSSGQWSEREYDWPSFIDAYASGHWDPHHIPLQPMPGVAASFPFPPVPKSSSRSAAPSPDPDTTKLGNKPAASHALRDHADNVRAGQVHTGSSTGSGPSSSDQWSKLSSNTTPSSAASVSVPILARTDLQSPLGLAERRGALAPDLSHSMPARAPMRSAGGSDSPFSPYPLGRPRLKASSSSPGIVMEPEPSTQPQDHDPEAVSNRVAVAATMRWAGAGVSIAPLALPSPEHELTDPMRNYNRSLPPPTPREERGGDQSPAASRKRAISSASSATSDKVSKLRERGFWEGTQEVSPDMLPPIPGSTQGTPDPNAEARLLPSETLPRSPRPLGTVKKRTSKSSLRSERDYFSLVPPPPPRRPQQTQQPDDKERSSGAEDSAAEGSAEMSESGRSSPSLSVYETPAPWETPAPGGAGGVRPTAGLGPSKGRHAFHGMVPMSALKLPGLPTIPSPDAPETSRPESSRTGTGLTTSDIGRGASDDSDPTVAATSPDPTPIPLARPSVGHRSRTHVGPGLRVSSMALEDEEARSWRALSSPLPPTGVKSSEPGVPMEEVAFLERGFLPAPNPPNEILRLRALYMYNIMHTGPDMNFERLVHLAKLVFNTKIVMISLLDATEQWCKSSSGMEMLSTPREWSFCAHAILQRDEEPLVVLDAQEDWRFASNPLVAQPPHIRFYAGAPLRTQDGFNIGTLSIADDQPRTEFSPRQRHTLKEFAGVVMREVELWKDKIQLRIRDRIQTSMEQFTRECLEIDTESARDPRQTSIQSGSMDKIYDRAVKLVKRTLDVEGVLVMDVSHAEAADIVPPQDLSAASQMSLVLHSAEQGLGTSTKALAVTEYARITDFFYKHPDGKVVDGLVPNAFRGLIPSNIKYALIVPVFDVDKRPFALLCAYNSTQGEKPFLEGHELSYLRAIGVIILSAVLKRRMMLADKAKSLFISNISHELRTPLHGILAAAELLQDTALDQHQASILQTVQACGTSLVETVNHVLDFTKLSGSTKAGGAENAIARTRVDLMQLVEEAVEGCWIGYRARASALGESDIGSVYSPPKRSSPRETTQRKSQHVETVVDVDFRAEGWTVKCEKGGIRRVLMNLIGNSLKFTTDGSVHIVLRELHGGCSTPGKIRIELGVLDSGKGISKEFLKNQLFHPFSQENPLQTGTGLGLAIVNSIIHSKSVDGSVDVWSSEGLGTEIRVAMDVELVHDAIPEVEGDPWARHNDGKPISVTFVGFNRSLRGETLLLSTLQTYLRKWWGFEVLADDGTEGDILLVNEDPQVIQKLLNDNAIAQPVVVLSSFRGDSTLVNTVNAYEEAGGFCRIVYKPGGPSRLRNVLKLCVDTINHPPHESPDEPTPLRLPMDQLHVSTSSLMRRRSDEVTRSTPRPQLHTRSSTFHPNRTTGLPLLSSGQIRPSPRSSPTQSSTVPLPAETPAPPPKKPPGSGLRVLIIEDNRVLRDLLVQWAKTKGYQHSEAFDGLEGVQQFESNPAGTFDIILLDVSMPNMDGIAATKKIREIEARRKAEDVASPLSSHMTIIVALTGMSSSDDRTRAYQAGVNGYLIKPVSFKFLDNVLRELRESAAAAGSQTPQVPQLASPALP</sequence>
<feature type="region of interest" description="Disordered" evidence="12">
    <location>
        <begin position="2434"/>
        <end position="2510"/>
    </location>
</feature>
<keyword evidence="5" id="KW-0808">Transferase</keyword>
<feature type="transmembrane region" description="Helical" evidence="13">
    <location>
        <begin position="845"/>
        <end position="864"/>
    </location>
</feature>
<feature type="compositionally biased region" description="Pro residues" evidence="12">
    <location>
        <begin position="166"/>
        <end position="182"/>
    </location>
</feature>
<feature type="region of interest" description="Disordered" evidence="12">
    <location>
        <begin position="2645"/>
        <end position="2664"/>
    </location>
</feature>
<feature type="region of interest" description="Disordered" evidence="12">
    <location>
        <begin position="1298"/>
        <end position="1587"/>
    </location>
</feature>
<keyword evidence="10 13" id="KW-0472">Membrane</keyword>
<dbReference type="FunFam" id="1.10.287.130:FF:000023">
    <property type="entry name" value="Sensor histidine kinase/response regulator, putative"/>
    <property type="match status" value="1"/>
</dbReference>
<feature type="transmembrane region" description="Helical" evidence="13">
    <location>
        <begin position="461"/>
        <end position="479"/>
    </location>
</feature>
<feature type="region of interest" description="Disordered" evidence="12">
    <location>
        <begin position="1116"/>
        <end position="1194"/>
    </location>
</feature>
<feature type="region of interest" description="Disordered" evidence="12">
    <location>
        <begin position="964"/>
        <end position="1011"/>
    </location>
</feature>
<evidence type="ECO:0000259" key="15">
    <source>
        <dbReference type="PROSITE" id="PS50110"/>
    </source>
</evidence>
<feature type="transmembrane region" description="Helical" evidence="13">
    <location>
        <begin position="885"/>
        <end position="904"/>
    </location>
</feature>
<dbReference type="PROSITE" id="PS50110">
    <property type="entry name" value="RESPONSE_REGULATORY"/>
    <property type="match status" value="1"/>
</dbReference>
<dbReference type="InterPro" id="IPR011006">
    <property type="entry name" value="CheY-like_superfamily"/>
</dbReference>
<dbReference type="InterPro" id="IPR003594">
    <property type="entry name" value="HATPase_dom"/>
</dbReference>
<feature type="region of interest" description="Disordered" evidence="12">
    <location>
        <begin position="1219"/>
        <end position="1280"/>
    </location>
</feature>
<feature type="compositionally biased region" description="Acidic residues" evidence="12">
    <location>
        <begin position="72"/>
        <end position="85"/>
    </location>
</feature>
<feature type="compositionally biased region" description="Polar residues" evidence="12">
    <location>
        <begin position="1538"/>
        <end position="1548"/>
    </location>
</feature>
<comment type="subcellular location">
    <subcellularLocation>
        <location evidence="1">Endoplasmic reticulum membrane</location>
        <topology evidence="1">Multi-pass membrane protein</topology>
    </subcellularLocation>
</comment>
<evidence type="ECO:0000259" key="14">
    <source>
        <dbReference type="PROSITE" id="PS50109"/>
    </source>
</evidence>
<dbReference type="PRINTS" id="PR00344">
    <property type="entry name" value="BCTRLSENSOR"/>
</dbReference>
<feature type="transmembrane region" description="Helical" evidence="13">
    <location>
        <begin position="257"/>
        <end position="276"/>
    </location>
</feature>
<dbReference type="InterPro" id="IPR003661">
    <property type="entry name" value="HisK_dim/P_dom"/>
</dbReference>
<evidence type="ECO:0000313" key="16">
    <source>
        <dbReference type="EMBL" id="KZV97450.1"/>
    </source>
</evidence>
<dbReference type="InterPro" id="IPR004358">
    <property type="entry name" value="Sig_transdc_His_kin-like_C"/>
</dbReference>
<proteinExistence type="inferred from homology"/>